<dbReference type="EMBL" id="CAKOAT010114043">
    <property type="protein sequence ID" value="CAH8330382.1"/>
    <property type="molecule type" value="Genomic_DNA"/>
</dbReference>
<feature type="compositionally biased region" description="Basic and acidic residues" evidence="1">
    <location>
        <begin position="98"/>
        <end position="107"/>
    </location>
</feature>
<name>A0ABC8JQY5_ERUVS</name>
<dbReference type="Proteomes" id="UP001642260">
    <property type="component" value="Unassembled WGS sequence"/>
</dbReference>
<dbReference type="AlphaFoldDB" id="A0ABC8JQY5"/>
<keyword evidence="3" id="KW-1185">Reference proteome</keyword>
<feature type="region of interest" description="Disordered" evidence="1">
    <location>
        <begin position="80"/>
        <end position="107"/>
    </location>
</feature>
<gene>
    <name evidence="2" type="ORF">ERUC_LOCUS12062</name>
</gene>
<reference evidence="2 3" key="1">
    <citation type="submission" date="2022-03" db="EMBL/GenBank/DDBJ databases">
        <authorList>
            <person name="Macdonald S."/>
            <person name="Ahmed S."/>
            <person name="Newling K."/>
        </authorList>
    </citation>
    <scope>NUCLEOTIDE SEQUENCE [LARGE SCALE GENOMIC DNA]</scope>
</reference>
<evidence type="ECO:0000256" key="1">
    <source>
        <dbReference type="SAM" id="MobiDB-lite"/>
    </source>
</evidence>
<accession>A0ABC8JQY5</accession>
<comment type="caution">
    <text evidence="2">The sequence shown here is derived from an EMBL/GenBank/DDBJ whole genome shotgun (WGS) entry which is preliminary data.</text>
</comment>
<evidence type="ECO:0000313" key="2">
    <source>
        <dbReference type="EMBL" id="CAH8330382.1"/>
    </source>
</evidence>
<proteinExistence type="predicted"/>
<organism evidence="2 3">
    <name type="scientific">Eruca vesicaria subsp. sativa</name>
    <name type="common">Garden rocket</name>
    <name type="synonym">Eruca sativa</name>
    <dbReference type="NCBI Taxonomy" id="29727"/>
    <lineage>
        <taxon>Eukaryota</taxon>
        <taxon>Viridiplantae</taxon>
        <taxon>Streptophyta</taxon>
        <taxon>Embryophyta</taxon>
        <taxon>Tracheophyta</taxon>
        <taxon>Spermatophyta</taxon>
        <taxon>Magnoliopsida</taxon>
        <taxon>eudicotyledons</taxon>
        <taxon>Gunneridae</taxon>
        <taxon>Pentapetalae</taxon>
        <taxon>rosids</taxon>
        <taxon>malvids</taxon>
        <taxon>Brassicales</taxon>
        <taxon>Brassicaceae</taxon>
        <taxon>Brassiceae</taxon>
        <taxon>Eruca</taxon>
    </lineage>
</organism>
<sequence length="132" mass="15127">MNLNVVVFPYISDTRNNDVIAKGSSKRDDAKKDERVNKIMSMIAANVDWSKVVWEVEESIAAQDPLHEEDHVHVANDKVVSEENEPNEHVVKRSVKRKVTDPGYESRKQQLFFQQTAEQSRGLDDETKTFIA</sequence>
<feature type="compositionally biased region" description="Basic and acidic residues" evidence="1">
    <location>
        <begin position="80"/>
        <end position="91"/>
    </location>
</feature>
<evidence type="ECO:0000313" key="3">
    <source>
        <dbReference type="Proteomes" id="UP001642260"/>
    </source>
</evidence>
<protein>
    <submittedName>
        <fullName evidence="2">Uncharacterized protein</fullName>
    </submittedName>
</protein>